<organism evidence="2">
    <name type="scientific">Salinispora arenicola (strain CNS-205)</name>
    <dbReference type="NCBI Taxonomy" id="391037"/>
    <lineage>
        <taxon>Bacteria</taxon>
        <taxon>Bacillati</taxon>
        <taxon>Actinomycetota</taxon>
        <taxon>Actinomycetes</taxon>
        <taxon>Micromonosporales</taxon>
        <taxon>Micromonosporaceae</taxon>
        <taxon>Salinispora</taxon>
    </lineage>
</organism>
<keyword evidence="1" id="KW-0175">Coiled coil</keyword>
<protein>
    <submittedName>
        <fullName evidence="2">Uncharacterized protein</fullName>
    </submittedName>
</protein>
<gene>
    <name evidence="2" type="ordered locus">Sare_3050</name>
</gene>
<name>A8M846_SALAI</name>
<dbReference type="AlphaFoldDB" id="A8M846"/>
<reference evidence="2" key="1">
    <citation type="submission" date="2007-10" db="EMBL/GenBank/DDBJ databases">
        <title>Complete sequence of Salinispora arenicola CNS-205.</title>
        <authorList>
            <consortium name="US DOE Joint Genome Institute"/>
            <person name="Copeland A."/>
            <person name="Lucas S."/>
            <person name="Lapidus A."/>
            <person name="Barry K."/>
            <person name="Glavina del Rio T."/>
            <person name="Dalin E."/>
            <person name="Tice H."/>
            <person name="Pitluck S."/>
            <person name="Foster B."/>
            <person name="Schmutz J."/>
            <person name="Larimer F."/>
            <person name="Land M."/>
            <person name="Hauser L."/>
            <person name="Kyrpides N."/>
            <person name="Ivanova N."/>
            <person name="Jensen P.R."/>
            <person name="Moore B.S."/>
            <person name="Penn K."/>
            <person name="Jenkins C."/>
            <person name="Udwary D."/>
            <person name="Xiang L."/>
            <person name="Gontang E."/>
            <person name="Richardson P."/>
        </authorList>
    </citation>
    <scope>NUCLEOTIDE SEQUENCE [LARGE SCALE GENOMIC DNA]</scope>
    <source>
        <strain evidence="2">CNS-205</strain>
    </source>
</reference>
<feature type="coiled-coil region" evidence="1">
    <location>
        <begin position="66"/>
        <end position="93"/>
    </location>
</feature>
<proteinExistence type="predicted"/>
<dbReference type="KEGG" id="saq:Sare_3050"/>
<dbReference type="HOGENOM" id="CLU_1795103_0_0_11"/>
<evidence type="ECO:0000256" key="1">
    <source>
        <dbReference type="SAM" id="Coils"/>
    </source>
</evidence>
<sequence>MLACTCPPDPPEEGRPHATARWRGCPLAARALRTDQHRVRHLGGLVVRERRPARHHLRRHQRQPGHLRILQEIHQLQKDVQRLQREMRLLRKQVRRLPMIVDQRRLIEVHLRDQLAAELEEMRREGYAEGYTDGILRHRADDLS</sequence>
<evidence type="ECO:0000313" key="2">
    <source>
        <dbReference type="EMBL" id="ABV98869.1"/>
    </source>
</evidence>
<dbReference type="EMBL" id="CP000850">
    <property type="protein sequence ID" value="ABV98869.1"/>
    <property type="molecule type" value="Genomic_DNA"/>
</dbReference>
<accession>A8M846</accession>